<dbReference type="AlphaFoldDB" id="A0A2L2YDX3"/>
<evidence type="ECO:0000256" key="2">
    <source>
        <dbReference type="ARBA" id="ARBA00008462"/>
    </source>
</evidence>
<evidence type="ECO:0000256" key="4">
    <source>
        <dbReference type="ARBA" id="ARBA00022824"/>
    </source>
</evidence>
<dbReference type="OrthoDB" id="8914197at2759"/>
<evidence type="ECO:0000256" key="6">
    <source>
        <dbReference type="ARBA" id="ARBA00023136"/>
    </source>
</evidence>
<name>A0A2L2YDX3_PARTP</name>
<keyword evidence="4" id="KW-0256">Endoplasmic reticulum</keyword>
<feature type="transmembrane region" description="Helical" evidence="7">
    <location>
        <begin position="101"/>
        <end position="122"/>
    </location>
</feature>
<protein>
    <submittedName>
        <fullName evidence="8">Protein jagunal</fullName>
    </submittedName>
</protein>
<evidence type="ECO:0000256" key="7">
    <source>
        <dbReference type="SAM" id="Phobius"/>
    </source>
</evidence>
<dbReference type="GO" id="GO:0005789">
    <property type="term" value="C:endoplasmic reticulum membrane"/>
    <property type="evidence" value="ECO:0007669"/>
    <property type="project" value="UniProtKB-SubCell"/>
</dbReference>
<accession>A0A2L2YDX3</accession>
<evidence type="ECO:0000313" key="8">
    <source>
        <dbReference type="EMBL" id="LAA06362.1"/>
    </source>
</evidence>
<comment type="subcellular location">
    <subcellularLocation>
        <location evidence="1">Endoplasmic reticulum membrane</location>
        <topology evidence="1">Multi-pass membrane protein</topology>
    </subcellularLocation>
</comment>
<dbReference type="GO" id="GO:0016192">
    <property type="term" value="P:vesicle-mediated transport"/>
    <property type="evidence" value="ECO:0007669"/>
    <property type="project" value="TreeGrafter"/>
</dbReference>
<dbReference type="GO" id="GO:0007029">
    <property type="term" value="P:endoplasmic reticulum organization"/>
    <property type="evidence" value="ECO:0007669"/>
    <property type="project" value="InterPro"/>
</dbReference>
<proteinExistence type="evidence at transcript level"/>
<evidence type="ECO:0000256" key="1">
    <source>
        <dbReference type="ARBA" id="ARBA00004477"/>
    </source>
</evidence>
<keyword evidence="5 7" id="KW-1133">Transmembrane helix</keyword>
<keyword evidence="3 7" id="KW-0812">Transmembrane</keyword>
<feature type="transmembrane region" description="Helical" evidence="7">
    <location>
        <begin position="182"/>
        <end position="204"/>
    </location>
</feature>
<feature type="transmembrane region" description="Helical" evidence="7">
    <location>
        <begin position="134"/>
        <end position="156"/>
    </location>
</feature>
<dbReference type="RefSeq" id="XP_015922496.1">
    <property type="nucleotide sequence ID" value="XM_016067010.4"/>
</dbReference>
<reference evidence="8" key="1">
    <citation type="journal article" date="2016" name="Mol. Ecol. Resour.">
        <title>Evaluation of the impact of RNA preservation methods of spiders for de novo transcriptome assembly.</title>
        <authorList>
            <person name="Kono N."/>
            <person name="Nakamura H."/>
            <person name="Ito Y."/>
            <person name="Tomita M."/>
            <person name="Arakawa K."/>
        </authorList>
    </citation>
    <scope>NUCLEOTIDE SEQUENCE</scope>
    <source>
        <tissue evidence="8">Whole body</tissue>
    </source>
</reference>
<sequence length="214" mass="24519">MKQSNGFMQESMATEEVDVPLISNEKMEINNISSAGAEEFSLAPIKSKSVPLFKLTALYKSRLKSCIFLHIIFCFVLLAKLSEDILDSMDVFILQLEELYIPKPLFFEYIYAASSILSIFALRALAHNLGSLKAYAAAVVVFSICPLLIGLIYFFYDVLEYTDKKDEAEIEKYNGIPLCLIYYGYILIALQIHFFSLYFTAKLLKIWKTKMKKY</sequence>
<evidence type="ECO:0000256" key="3">
    <source>
        <dbReference type="ARBA" id="ARBA00022692"/>
    </source>
</evidence>
<dbReference type="EMBL" id="IAAA01024647">
    <property type="protein sequence ID" value="LAA06362.1"/>
    <property type="molecule type" value="mRNA"/>
</dbReference>
<keyword evidence="6 7" id="KW-0472">Membrane</keyword>
<dbReference type="PANTHER" id="PTHR20955">
    <property type="entry name" value="PROTEIN JAGUNAL HOMOLOG 1"/>
    <property type="match status" value="1"/>
</dbReference>
<evidence type="ECO:0000256" key="5">
    <source>
        <dbReference type="ARBA" id="ARBA00022989"/>
    </source>
</evidence>
<organism evidence="8">
    <name type="scientific">Parasteatoda tepidariorum</name>
    <name type="common">Common house spider</name>
    <name type="synonym">Achaearanea tepidariorum</name>
    <dbReference type="NCBI Taxonomy" id="114398"/>
    <lineage>
        <taxon>Eukaryota</taxon>
        <taxon>Metazoa</taxon>
        <taxon>Ecdysozoa</taxon>
        <taxon>Arthropoda</taxon>
        <taxon>Chelicerata</taxon>
        <taxon>Arachnida</taxon>
        <taxon>Araneae</taxon>
        <taxon>Araneomorphae</taxon>
        <taxon>Entelegynae</taxon>
        <taxon>Araneoidea</taxon>
        <taxon>Theridiidae</taxon>
        <taxon>Parasteatoda</taxon>
    </lineage>
</organism>
<dbReference type="GeneID" id="107451038"/>
<dbReference type="PANTHER" id="PTHR20955:SF1">
    <property type="entry name" value="PROTEIN JAGUNAL HOMOLOG 1"/>
    <property type="match status" value="1"/>
</dbReference>
<feature type="transmembrane region" description="Helical" evidence="7">
    <location>
        <begin position="63"/>
        <end position="81"/>
    </location>
</feature>
<dbReference type="Pfam" id="PF07086">
    <property type="entry name" value="Jagunal"/>
    <property type="match status" value="1"/>
</dbReference>
<dbReference type="KEGG" id="ptep:107451038"/>
<dbReference type="InterPro" id="IPR009787">
    <property type="entry name" value="Jagunal"/>
</dbReference>
<comment type="similarity">
    <text evidence="2">Belongs to the jagunal family.</text>
</comment>
<dbReference type="OMA" id="PYGVLWY"/>